<dbReference type="InterPro" id="IPR008979">
    <property type="entry name" value="Galactose-bd-like_sf"/>
</dbReference>
<keyword evidence="7 13" id="KW-0732">Signal</keyword>
<dbReference type="Gene3D" id="2.60.120.740">
    <property type="match status" value="1"/>
</dbReference>
<evidence type="ECO:0000256" key="9">
    <source>
        <dbReference type="ARBA" id="ARBA00023180"/>
    </source>
</evidence>
<feature type="domain" description="SUEL-type lectin" evidence="14">
    <location>
        <begin position="750"/>
        <end position="835"/>
    </location>
</feature>
<dbReference type="Pfam" id="PF17834">
    <property type="entry name" value="GHD"/>
    <property type="match status" value="1"/>
</dbReference>
<keyword evidence="8 11" id="KW-0378">Hydrolase</keyword>
<keyword evidence="10 11" id="KW-0326">Glycosidase</keyword>
<dbReference type="Gene3D" id="3.20.20.80">
    <property type="entry name" value="Glycosidases"/>
    <property type="match status" value="1"/>
</dbReference>
<dbReference type="Proteomes" id="UP001642360">
    <property type="component" value="Unassembled WGS sequence"/>
</dbReference>
<dbReference type="AlphaFoldDB" id="A0ABC8UJJ5"/>
<dbReference type="InterPro" id="IPR043159">
    <property type="entry name" value="Lectin_gal-bd_sf"/>
</dbReference>
<evidence type="ECO:0000256" key="13">
    <source>
        <dbReference type="SAM" id="SignalP"/>
    </source>
</evidence>
<dbReference type="Pfam" id="PF21467">
    <property type="entry name" value="BetaGal_gal-bd"/>
    <property type="match status" value="1"/>
</dbReference>
<evidence type="ECO:0000259" key="14">
    <source>
        <dbReference type="PROSITE" id="PS50228"/>
    </source>
</evidence>
<evidence type="ECO:0000256" key="7">
    <source>
        <dbReference type="ARBA" id="ARBA00022729"/>
    </source>
</evidence>
<evidence type="ECO:0000256" key="1">
    <source>
        <dbReference type="ARBA" id="ARBA00001412"/>
    </source>
</evidence>
<dbReference type="SUPFAM" id="SSF49785">
    <property type="entry name" value="Galactose-binding domain-like"/>
    <property type="match status" value="2"/>
</dbReference>
<comment type="catalytic activity">
    <reaction evidence="1 11">
        <text>Hydrolysis of terminal non-reducing beta-D-galactose residues in beta-D-galactosides.</text>
        <dbReference type="EC" id="3.2.1.23"/>
    </reaction>
</comment>
<name>A0ABC8UJJ5_9AQUA</name>
<dbReference type="PROSITE" id="PS50228">
    <property type="entry name" value="SUEL_LECTIN"/>
    <property type="match status" value="1"/>
</dbReference>
<dbReference type="InterPro" id="IPR031330">
    <property type="entry name" value="Gly_Hdrlase_35_cat"/>
</dbReference>
<dbReference type="CDD" id="cd22842">
    <property type="entry name" value="Gal_Rha_Lectin_BGal"/>
    <property type="match status" value="1"/>
</dbReference>
<dbReference type="InterPro" id="IPR001944">
    <property type="entry name" value="Glycoside_Hdrlase_35"/>
</dbReference>
<dbReference type="InterPro" id="IPR048913">
    <property type="entry name" value="BetaGal_gal-bd"/>
</dbReference>
<evidence type="ECO:0000313" key="16">
    <source>
        <dbReference type="Proteomes" id="UP001642360"/>
    </source>
</evidence>
<comment type="caution">
    <text evidence="15">The sequence shown here is derived from an EMBL/GenBank/DDBJ whole genome shotgun (WGS) entry which is preliminary data.</text>
</comment>
<evidence type="ECO:0000256" key="5">
    <source>
        <dbReference type="ARBA" id="ARBA00022523"/>
    </source>
</evidence>
<dbReference type="FunFam" id="2.60.120.260:FF:000142">
    <property type="entry name" value="Beta-galactosidase"/>
    <property type="match status" value="1"/>
</dbReference>
<evidence type="ECO:0000256" key="11">
    <source>
        <dbReference type="RuleBase" id="RU000675"/>
    </source>
</evidence>
<evidence type="ECO:0000256" key="2">
    <source>
        <dbReference type="ARBA" id="ARBA00004271"/>
    </source>
</evidence>
<dbReference type="Pfam" id="PF02140">
    <property type="entry name" value="SUEL_Lectin"/>
    <property type="match status" value="1"/>
</dbReference>
<dbReference type="PANTHER" id="PTHR23421">
    <property type="entry name" value="BETA-GALACTOSIDASE RELATED"/>
    <property type="match status" value="1"/>
</dbReference>
<keyword evidence="16" id="KW-1185">Reference proteome</keyword>
<dbReference type="GO" id="GO:0004565">
    <property type="term" value="F:beta-galactosidase activity"/>
    <property type="evidence" value="ECO:0007669"/>
    <property type="project" value="UniProtKB-EC"/>
</dbReference>
<dbReference type="Pfam" id="PF01301">
    <property type="entry name" value="Glyco_hydro_35"/>
    <property type="match status" value="1"/>
</dbReference>
<keyword evidence="9" id="KW-0325">Glycoprotein</keyword>
<dbReference type="EMBL" id="CAUOFW020007965">
    <property type="protein sequence ID" value="CAK9181218.1"/>
    <property type="molecule type" value="Genomic_DNA"/>
</dbReference>
<evidence type="ECO:0000313" key="15">
    <source>
        <dbReference type="EMBL" id="CAK9181218.1"/>
    </source>
</evidence>
<keyword evidence="6" id="KW-0964">Secreted</keyword>
<feature type="signal peptide" evidence="13">
    <location>
        <begin position="1"/>
        <end position="25"/>
    </location>
</feature>
<reference evidence="15 16" key="1">
    <citation type="submission" date="2024-02" db="EMBL/GenBank/DDBJ databases">
        <authorList>
            <person name="Vignale AGUSTIN F."/>
            <person name="Sosa J E."/>
            <person name="Modenutti C."/>
        </authorList>
    </citation>
    <scope>NUCLEOTIDE SEQUENCE [LARGE SCALE GENOMIC DNA]</scope>
</reference>
<dbReference type="InterPro" id="IPR000922">
    <property type="entry name" value="Lectin_gal-bd_dom"/>
</dbReference>
<dbReference type="InterPro" id="IPR017853">
    <property type="entry name" value="GH"/>
</dbReference>
<dbReference type="Gene3D" id="2.60.120.260">
    <property type="entry name" value="Galactose-binding domain-like"/>
    <property type="match status" value="2"/>
</dbReference>
<dbReference type="GO" id="GO:0048046">
    <property type="term" value="C:apoplast"/>
    <property type="evidence" value="ECO:0007669"/>
    <property type="project" value="UniProtKB-SubCell"/>
</dbReference>
<evidence type="ECO:0000256" key="6">
    <source>
        <dbReference type="ARBA" id="ARBA00022525"/>
    </source>
</evidence>
<sequence length="835" mass="94126">MTMVSFSRLVAYIIVLFSACLPAIAVEVSYDGRAIKIDGERRILISGSIHYPRSTPEMWPSLIQKAKDGGLNTIETYVFWNAHEPQRRQYDFSGNLDLIKFIKTIQNEGLYALLRIGPYVCAEWNYGTNNDAFMNEMKTFTTLIVDKVKQENLFASQGGPIILAQIENEYGNVIQSYGDDGKQYINWCADFAESLSIGVPWIMCQEGDAPQSMINTCNGWYCDQFTPSRHDVPKIWTENWTGWYKDWGGKDPHRTAEDLAFAVGRFYQYGGTLQNYYMYHGGTNFGRTSGGPYIATTYDYDAPLDEYGTKTEAKIFVISLFILNVLIRSVLGNLNQPKWGHLKQLHLLLISMEKILTHGEVTNHDYGKMMSSTVYDLNGTRVCFFGNANEKEDIQITFEGTNYTVPAWSVSILPNCSKEVYNTARVNSQTSVMVKKPYAQKLEWTWRAEQFEHFKSPSQKQSSPLKGVTYATHLLDQKALTNDTSDYLWYTTSVDIDENSPVYGQEASLEVQSKGHILHAFVNARHIGSKWAKDGHYDLYFERSAKLKLRHGKNLISLLSATVGLQNYGAYFDKEENGILGPVKLIAPNSQELDLSTNQWEFKVGLNGEERELYKDDDHRNWHTDKLPFNRMFVWYKTTFQSPPGEDPVVLDLLGLGKGIAWVNGHNIGRYWPSYHADENGCSSTCDYRGAYTNNKCLTNCGQPSQRWYHVPRSFLQKEGNTLVLFEEFGGNPSNVNVQTVTVGKAYGNAYEGNNLELSCQGGRVISEIKFASFGDPKGTYGSFEKGSCESPNSLSVIKQACVGKESCSIDVSEGIFEPSGCKDLTARLAVEALC</sequence>
<dbReference type="FunFam" id="3.20.20.80:FF:000098">
    <property type="entry name" value="Beta-galactosidase"/>
    <property type="match status" value="1"/>
</dbReference>
<dbReference type="InterPro" id="IPR041392">
    <property type="entry name" value="GHD"/>
</dbReference>
<dbReference type="PRINTS" id="PR00742">
    <property type="entry name" value="GLHYDRLASE35"/>
</dbReference>
<evidence type="ECO:0000256" key="12">
    <source>
        <dbReference type="RuleBase" id="RU003679"/>
    </source>
</evidence>
<proteinExistence type="inferred from homology"/>
<comment type="similarity">
    <text evidence="3 12">Belongs to the glycosyl hydrolase 35 family.</text>
</comment>
<dbReference type="PROSITE" id="PS01182">
    <property type="entry name" value="GLYCOSYL_HYDROL_F35"/>
    <property type="match status" value="1"/>
</dbReference>
<organism evidence="15 16">
    <name type="scientific">Ilex paraguariensis</name>
    <name type="common">yerba mate</name>
    <dbReference type="NCBI Taxonomy" id="185542"/>
    <lineage>
        <taxon>Eukaryota</taxon>
        <taxon>Viridiplantae</taxon>
        <taxon>Streptophyta</taxon>
        <taxon>Embryophyta</taxon>
        <taxon>Tracheophyta</taxon>
        <taxon>Spermatophyta</taxon>
        <taxon>Magnoliopsida</taxon>
        <taxon>eudicotyledons</taxon>
        <taxon>Gunneridae</taxon>
        <taxon>Pentapetalae</taxon>
        <taxon>asterids</taxon>
        <taxon>campanulids</taxon>
        <taxon>Aquifoliales</taxon>
        <taxon>Aquifoliaceae</taxon>
        <taxon>Ilex</taxon>
    </lineage>
</organism>
<evidence type="ECO:0000256" key="4">
    <source>
        <dbReference type="ARBA" id="ARBA00012756"/>
    </source>
</evidence>
<protein>
    <recommendedName>
        <fullName evidence="4 11">Beta-galactosidase</fullName>
        <ecNumber evidence="4 11">3.2.1.23</ecNumber>
    </recommendedName>
</protein>
<keyword evidence="5" id="KW-0052">Apoplast</keyword>
<dbReference type="SUPFAM" id="SSF51445">
    <property type="entry name" value="(Trans)glycosidases"/>
    <property type="match status" value="1"/>
</dbReference>
<comment type="subcellular location">
    <subcellularLocation>
        <location evidence="2">Secreted</location>
        <location evidence="2">Extracellular space</location>
        <location evidence="2">Apoplast</location>
    </subcellularLocation>
</comment>
<feature type="chain" id="PRO_5044881725" description="Beta-galactosidase" evidence="13">
    <location>
        <begin position="26"/>
        <end position="835"/>
    </location>
</feature>
<dbReference type="EC" id="3.2.1.23" evidence="4 11"/>
<dbReference type="InterPro" id="IPR019801">
    <property type="entry name" value="Glyco_hydro_35_CS"/>
</dbReference>
<evidence type="ECO:0000256" key="8">
    <source>
        <dbReference type="ARBA" id="ARBA00022801"/>
    </source>
</evidence>
<accession>A0ABC8UJJ5</accession>
<gene>
    <name evidence="15" type="ORF">ILEXP_LOCUS51266</name>
</gene>
<evidence type="ECO:0000256" key="3">
    <source>
        <dbReference type="ARBA" id="ARBA00009809"/>
    </source>
</evidence>
<evidence type="ECO:0000256" key="10">
    <source>
        <dbReference type="ARBA" id="ARBA00023295"/>
    </source>
</evidence>